<dbReference type="InterPro" id="IPR027417">
    <property type="entry name" value="P-loop_NTPase"/>
</dbReference>
<dbReference type="Pfam" id="PF13424">
    <property type="entry name" value="TPR_12"/>
    <property type="match status" value="1"/>
</dbReference>
<dbReference type="Pfam" id="PF25000">
    <property type="entry name" value="DUF7779"/>
    <property type="match status" value="1"/>
</dbReference>
<dbReference type="PANTHER" id="PTHR35205">
    <property type="entry name" value="NB-ARC AND TPR DOMAIN PROTEIN"/>
    <property type="match status" value="1"/>
</dbReference>
<evidence type="ECO:0000313" key="2">
    <source>
        <dbReference type="EMBL" id="GIZ49084.1"/>
    </source>
</evidence>
<feature type="domain" description="DUF7779" evidence="1">
    <location>
        <begin position="608"/>
        <end position="692"/>
    </location>
</feature>
<dbReference type="RefSeq" id="XP_044663571.1">
    <property type="nucleotide sequence ID" value="XM_044807636.1"/>
</dbReference>
<dbReference type="SUPFAM" id="SSF52540">
    <property type="entry name" value="P-loop containing nucleoside triphosphate hydrolases"/>
    <property type="match status" value="1"/>
</dbReference>
<dbReference type="EMBL" id="BOLY01000008">
    <property type="protein sequence ID" value="GIZ49084.1"/>
    <property type="molecule type" value="Genomic_DNA"/>
</dbReference>
<evidence type="ECO:0000313" key="3">
    <source>
        <dbReference type="Proteomes" id="UP000825890"/>
    </source>
</evidence>
<gene>
    <name evidence="2" type="ORF">CKM354_001212400</name>
</gene>
<dbReference type="InterPro" id="IPR019734">
    <property type="entry name" value="TPR_rpt"/>
</dbReference>
<proteinExistence type="predicted"/>
<dbReference type="Gene3D" id="1.25.40.10">
    <property type="entry name" value="Tetratricopeptide repeat domain"/>
    <property type="match status" value="2"/>
</dbReference>
<keyword evidence="3" id="KW-1185">Reference proteome</keyword>
<evidence type="ECO:0000259" key="1">
    <source>
        <dbReference type="Pfam" id="PF25000"/>
    </source>
</evidence>
<reference evidence="2 3" key="1">
    <citation type="submission" date="2021-01" db="EMBL/GenBank/DDBJ databases">
        <title>Cercospora kikuchii MAFF 305040 whole genome shotgun sequence.</title>
        <authorList>
            <person name="Kashiwa T."/>
            <person name="Suzuki T."/>
        </authorList>
    </citation>
    <scope>NUCLEOTIDE SEQUENCE [LARGE SCALE GENOMIC DNA]</scope>
    <source>
        <strain evidence="2 3">MAFF 305040</strain>
    </source>
</reference>
<dbReference type="OrthoDB" id="6161812at2759"/>
<dbReference type="Proteomes" id="UP000825890">
    <property type="component" value="Unassembled WGS sequence"/>
</dbReference>
<dbReference type="InterPro" id="IPR029058">
    <property type="entry name" value="AB_hydrolase_fold"/>
</dbReference>
<sequence>MATLYSNEDRLHAIHVPENAKSIVVALPSLHNDRPETWPWLKTLSKDALPETAIYSFSYPRSSEESPSWEGFLAQGHDLVSCLEDVTERHEPNLPIVLISHGLGGLVVKRALCLISEYSKRLQELYDAIAASVFFGTPHSKDDTESSWHTAHTLFRRRRGNVRRRRPFRRSSITENDARVLGFLCKSFERAVADLRVLSILEKQEPGNNSRLPRMNRTSIVVGKSIGAKCEQELYISSDHAELCKIAETGEDFDNVAGWLQISIAAVREKMLAQVEPSPDLFESTVGSHPRHSTTDLDLGPHQAHLERAEPTTPSTVKTQDAEAEMTSRFPLPFHYIPYERNKDFFGREDLLAKLRQNLYPDTHPSQQADSDQLIKTYAICGPGGMGKTQTATQFALSSTEAYDVILWMRAETHAKLANDFNKVAVALGLVEEGSLDAKDLAVTRELVKGWLNRPRRFNDHNDRLIDNTASWLLIFDNADVPEVLTDFWPPIGSVGSVLVTSRDIKAKTSAYRVADGYDLKPFTADEGARLMMKLTKREDQPGPASRVAKALRGYPLALTQMSGVILGRDLSFDQFLAVYDPSEGSDGFSHARATTSTYQHTVATVFAFEQLSKMGRRLLIFLSLIDSDISEEDIIEPILGVITTTNFPNTASEYEQAREELTGKSLVMHNRKTRTLSVNILVQDAALFKISSFDIVPVFHFAVRVLSKIWPVAGANAIRQDNRRWEQCEKLSQHGLRLKDRFSKQSDGVRDELALNTQFASLLNEVGWYLQERGQSLYAMDCFRIARDHLEKIITHDQAYSEDRRQPYPPQLPDLFNDLGDTNTSRALENGPDDTSFLLAETYRNLGTSAADICDVETAYENYAKYNELMVEQLGDDDSQTDPRLAISYLELAVAHAFKLEYEESKKCSQVALSLCESITSPEMVMNLRTLAVANLALALLELGHADQARDMALQALQEREERLGSGDRTSMLTGRLLHALGNIYLVLGEAEISLSYHMRAMIHYKGTVGPTHHRTADMCFKVAQHKYRTGHVDDAKKYLEDAHQMYQKQKQHYKAERARVLHWKAKLVPAGEDPSAKLRIAADLLKSAQDERGVKGTTSDESDFDQMVVFWSR</sequence>
<dbReference type="InterPro" id="IPR011990">
    <property type="entry name" value="TPR-like_helical_dom_sf"/>
</dbReference>
<dbReference type="AlphaFoldDB" id="A0A9P3CUA0"/>
<dbReference type="Gene3D" id="3.40.50.300">
    <property type="entry name" value="P-loop containing nucleotide triphosphate hydrolases"/>
    <property type="match status" value="1"/>
</dbReference>
<dbReference type="SUPFAM" id="SSF48452">
    <property type="entry name" value="TPR-like"/>
    <property type="match status" value="1"/>
</dbReference>
<comment type="caution">
    <text evidence="2">The sequence shown here is derived from an EMBL/GenBank/DDBJ whole genome shotgun (WGS) entry which is preliminary data.</text>
</comment>
<accession>A0A9P3CUA0</accession>
<dbReference type="SUPFAM" id="SSF53474">
    <property type="entry name" value="alpha/beta-Hydrolases"/>
    <property type="match status" value="1"/>
</dbReference>
<dbReference type="InterPro" id="IPR056681">
    <property type="entry name" value="DUF7779"/>
</dbReference>
<organism evidence="2 3">
    <name type="scientific">Cercospora kikuchii</name>
    <dbReference type="NCBI Taxonomy" id="84275"/>
    <lineage>
        <taxon>Eukaryota</taxon>
        <taxon>Fungi</taxon>
        <taxon>Dikarya</taxon>
        <taxon>Ascomycota</taxon>
        <taxon>Pezizomycotina</taxon>
        <taxon>Dothideomycetes</taxon>
        <taxon>Dothideomycetidae</taxon>
        <taxon>Mycosphaerellales</taxon>
        <taxon>Mycosphaerellaceae</taxon>
        <taxon>Cercospora</taxon>
    </lineage>
</organism>
<name>A0A9P3CUA0_9PEZI</name>
<dbReference type="GeneID" id="68297699"/>
<protein>
    <recommendedName>
        <fullName evidence="1">DUF7779 domain-containing protein</fullName>
    </recommendedName>
</protein>
<dbReference type="PANTHER" id="PTHR35205:SF1">
    <property type="entry name" value="ZU5 DOMAIN-CONTAINING PROTEIN"/>
    <property type="match status" value="1"/>
</dbReference>
<dbReference type="SMART" id="SM00028">
    <property type="entry name" value="TPR"/>
    <property type="match status" value="5"/>
</dbReference>